<feature type="transmembrane region" description="Helical" evidence="8">
    <location>
        <begin position="16"/>
        <end position="37"/>
    </location>
</feature>
<evidence type="ECO:0000256" key="1">
    <source>
        <dbReference type="ARBA" id="ARBA00004651"/>
    </source>
</evidence>
<keyword evidence="3" id="KW-0813">Transport</keyword>
<dbReference type="InterPro" id="IPR051449">
    <property type="entry name" value="ABC-2_transporter_component"/>
</dbReference>
<comment type="subcellular location">
    <subcellularLocation>
        <location evidence="1">Cell membrane</location>
        <topology evidence="1">Multi-pass membrane protein</topology>
    </subcellularLocation>
</comment>
<feature type="transmembrane region" description="Helical" evidence="8">
    <location>
        <begin position="284"/>
        <end position="305"/>
    </location>
</feature>
<evidence type="ECO:0000259" key="9">
    <source>
        <dbReference type="PROSITE" id="PS51012"/>
    </source>
</evidence>
<evidence type="ECO:0000256" key="8">
    <source>
        <dbReference type="SAM" id="Phobius"/>
    </source>
</evidence>
<feature type="transmembrane region" description="Helical" evidence="8">
    <location>
        <begin position="345"/>
        <end position="363"/>
    </location>
</feature>
<name>A0ABZ0TZD8_9FIRM</name>
<evidence type="ECO:0000256" key="2">
    <source>
        <dbReference type="ARBA" id="ARBA00007783"/>
    </source>
</evidence>
<gene>
    <name evidence="10" type="ORF">SOJ16_002484</name>
</gene>
<keyword evidence="11" id="KW-1185">Reference proteome</keyword>
<keyword evidence="5 8" id="KW-0812">Transmembrane</keyword>
<keyword evidence="7 8" id="KW-0472">Membrane</keyword>
<dbReference type="PROSITE" id="PS51012">
    <property type="entry name" value="ABC_TM2"/>
    <property type="match status" value="1"/>
</dbReference>
<proteinExistence type="inferred from homology"/>
<dbReference type="PANTHER" id="PTHR30294:SF29">
    <property type="entry name" value="MULTIDRUG ABC TRANSPORTER PERMEASE YBHS-RELATED"/>
    <property type="match status" value="1"/>
</dbReference>
<feature type="transmembrane region" description="Helical" evidence="8">
    <location>
        <begin position="174"/>
        <end position="197"/>
    </location>
</feature>
<evidence type="ECO:0000256" key="3">
    <source>
        <dbReference type="ARBA" id="ARBA00022448"/>
    </source>
</evidence>
<keyword evidence="4" id="KW-1003">Cell membrane</keyword>
<evidence type="ECO:0000256" key="4">
    <source>
        <dbReference type="ARBA" id="ARBA00022475"/>
    </source>
</evidence>
<dbReference type="Gene3D" id="3.40.1710.10">
    <property type="entry name" value="abc type-2 transporter like domain"/>
    <property type="match status" value="1"/>
</dbReference>
<dbReference type="RefSeq" id="WP_045175843.1">
    <property type="nucleotide sequence ID" value="NZ_CP139957.1"/>
</dbReference>
<dbReference type="Proteomes" id="UP001322744">
    <property type="component" value="Chromosome"/>
</dbReference>
<feature type="transmembrane region" description="Helical" evidence="8">
    <location>
        <begin position="217"/>
        <end position="244"/>
    </location>
</feature>
<dbReference type="InterPro" id="IPR013525">
    <property type="entry name" value="ABC2_TM"/>
</dbReference>
<organism evidence="10 11">
    <name type="scientific">Anaerocellum danielii</name>
    <dbReference type="NCBI Taxonomy" id="1387557"/>
    <lineage>
        <taxon>Bacteria</taxon>
        <taxon>Bacillati</taxon>
        <taxon>Bacillota</taxon>
        <taxon>Bacillota incertae sedis</taxon>
        <taxon>Caldicellulosiruptorales</taxon>
        <taxon>Caldicellulosiruptoraceae</taxon>
        <taxon>Anaerocellum</taxon>
    </lineage>
</organism>
<feature type="transmembrane region" description="Helical" evidence="8">
    <location>
        <begin position="256"/>
        <end position="278"/>
    </location>
</feature>
<dbReference type="PANTHER" id="PTHR30294">
    <property type="entry name" value="MEMBRANE COMPONENT OF ABC TRANSPORTER YHHJ-RELATED"/>
    <property type="match status" value="1"/>
</dbReference>
<evidence type="ECO:0000256" key="7">
    <source>
        <dbReference type="ARBA" id="ARBA00023136"/>
    </source>
</evidence>
<evidence type="ECO:0000313" key="10">
    <source>
        <dbReference type="EMBL" id="WPX08587.1"/>
    </source>
</evidence>
<keyword evidence="6 8" id="KW-1133">Transmembrane helix</keyword>
<dbReference type="Pfam" id="PF12698">
    <property type="entry name" value="ABC2_membrane_3"/>
    <property type="match status" value="1"/>
</dbReference>
<feature type="domain" description="ABC transmembrane type-2" evidence="9">
    <location>
        <begin position="140"/>
        <end position="366"/>
    </location>
</feature>
<comment type="similarity">
    <text evidence="2">Belongs to the ABC-2 integral membrane protein family.</text>
</comment>
<dbReference type="InterPro" id="IPR047817">
    <property type="entry name" value="ABC2_TM_bact-type"/>
</dbReference>
<evidence type="ECO:0000256" key="5">
    <source>
        <dbReference type="ARBA" id="ARBA00022692"/>
    </source>
</evidence>
<dbReference type="EMBL" id="CP139957">
    <property type="protein sequence ID" value="WPX08587.1"/>
    <property type="molecule type" value="Genomic_DNA"/>
</dbReference>
<accession>A0ABZ0TZD8</accession>
<reference evidence="10 11" key="1">
    <citation type="submission" date="2023-12" db="EMBL/GenBank/DDBJ databases">
        <authorList>
            <person name="Manesh M.J.H."/>
            <person name="Bing R.G."/>
            <person name="Willard D.J."/>
            <person name="Kelly R.M."/>
        </authorList>
    </citation>
    <scope>NUCLEOTIDE SEQUENCE [LARGE SCALE GENOMIC DNA]</scope>
    <source>
        <strain evidence="10 11">DSM 8977</strain>
    </source>
</reference>
<protein>
    <submittedName>
        <fullName evidence="10">ABC transporter permease</fullName>
    </submittedName>
</protein>
<evidence type="ECO:0000313" key="11">
    <source>
        <dbReference type="Proteomes" id="UP001322744"/>
    </source>
</evidence>
<sequence length="371" mass="41966">MAILKLNLKRLLKDPINLFFIVLIPIFTLIMISFFSIGKQQKLQIGIVSEGNDAIAKSIEEKLSSFCDITKVDSRKIKYELIFNSLDCVVELPQNLTEKIYRGEKFIIKIHSFSKTGYYIQIKNRIETALSIYWQLARTSKSEKEFLNRIKKLTDAQISFSFESSDKDQIKNRLAFILGFFVLSLLSISLNSTAVILKDKEEGTLVRIFTATIKPKSYVLQVLVAVVLVALIQVGLYFAIAKMAFGKDLFLNIRDFTVATVMCILLFVSLSMSIITFIKDKKQLSVLMPVIMTVLPMLGGCYWPLEIMPNFMQKISLLVPTTYAMNVLKEVLILGTGLFSVRLDLIAVALFSVVFVLISIKGFSKNVLGRM</sequence>
<evidence type="ECO:0000256" key="6">
    <source>
        <dbReference type="ARBA" id="ARBA00022989"/>
    </source>
</evidence>